<evidence type="ECO:0000259" key="1">
    <source>
        <dbReference type="Pfam" id="PF01370"/>
    </source>
</evidence>
<comment type="caution">
    <text evidence="3">The sequence shown here is derived from an EMBL/GenBank/DDBJ whole genome shotgun (WGS) entry which is preliminary data.</text>
</comment>
<dbReference type="OrthoDB" id="9801773at2"/>
<dbReference type="Proteomes" id="UP000317043">
    <property type="component" value="Unassembled WGS sequence"/>
</dbReference>
<dbReference type="AlphaFoldDB" id="A0A543AQM9"/>
<evidence type="ECO:0000313" key="4">
    <source>
        <dbReference type="Proteomes" id="UP000317043"/>
    </source>
</evidence>
<dbReference type="PANTHER" id="PTHR11092">
    <property type="entry name" value="SUGAR NUCLEOTIDE EPIMERASE RELATED"/>
    <property type="match status" value="1"/>
</dbReference>
<dbReference type="PANTHER" id="PTHR11092:SF0">
    <property type="entry name" value="EPIMERASE FAMILY PROTEIN SDR39U1"/>
    <property type="match status" value="1"/>
</dbReference>
<reference evidence="3 4" key="1">
    <citation type="submission" date="2019-06" db="EMBL/GenBank/DDBJ databases">
        <title>Sequencing the genomes of 1000 actinobacteria strains.</title>
        <authorList>
            <person name="Klenk H.-P."/>
        </authorList>
    </citation>
    <scope>NUCLEOTIDE SEQUENCE [LARGE SCALE GENOMIC DNA]</scope>
    <source>
        <strain evidence="3 4">DSM 45928</strain>
    </source>
</reference>
<dbReference type="SUPFAM" id="SSF51735">
    <property type="entry name" value="NAD(P)-binding Rossmann-fold domains"/>
    <property type="match status" value="1"/>
</dbReference>
<evidence type="ECO:0000259" key="2">
    <source>
        <dbReference type="Pfam" id="PF08338"/>
    </source>
</evidence>
<accession>A0A543AQM9</accession>
<dbReference type="InParanoid" id="A0A543AQM9"/>
<feature type="domain" description="NAD-dependent epimerase/dehydratase" evidence="1">
    <location>
        <begin position="3"/>
        <end position="128"/>
    </location>
</feature>
<gene>
    <name evidence="3" type="ORF">FB566_0353</name>
</gene>
<feature type="domain" description="DUF1731" evidence="2">
    <location>
        <begin position="250"/>
        <end position="298"/>
    </location>
</feature>
<protein>
    <recommendedName>
        <fullName evidence="5">DUF1731 domain-containing protein</fullName>
    </recommendedName>
</protein>
<evidence type="ECO:0008006" key="5">
    <source>
        <dbReference type="Google" id="ProtNLM"/>
    </source>
</evidence>
<name>A0A543AQM9_9ACTN</name>
<dbReference type="Pfam" id="PF08338">
    <property type="entry name" value="DUF1731"/>
    <property type="match status" value="1"/>
</dbReference>
<sequence length="301" mass="32433">MKVVLAGGSGSLGRRIATDLTGLGHDVVILTRSPKRDQPIRHVRWDGRTLGDWVDELAGAAVINLAGALVDRPPTAKNIALLTDSRVEPTRALVEAVKQIGTATPVWIQMSTLAIYGHSGDAALDESAPIPVKGPPQMTGVAVAWEEAAGPASTDRLVLLRTGMVLDRDSPAMDRLTGLTRWGLGGRIGSGHQWISWIHIDDFLAVIRRCLTDPNLSDVVHATGPHPVRNTTLMSSLRTILHRPLSPPAPVPLVRIGARLLRTDPDLALTGRHCVPGKLMRTGFEFQHPKLLPALKDLLKP</sequence>
<dbReference type="Pfam" id="PF01370">
    <property type="entry name" value="Epimerase"/>
    <property type="match status" value="1"/>
</dbReference>
<dbReference type="InterPro" id="IPR013549">
    <property type="entry name" value="DUF1731"/>
</dbReference>
<dbReference type="InterPro" id="IPR036291">
    <property type="entry name" value="NAD(P)-bd_dom_sf"/>
</dbReference>
<dbReference type="EMBL" id="VFOW01000001">
    <property type="protein sequence ID" value="TQL74864.1"/>
    <property type="molecule type" value="Genomic_DNA"/>
</dbReference>
<dbReference type="InterPro" id="IPR001509">
    <property type="entry name" value="Epimerase_deHydtase"/>
</dbReference>
<dbReference type="Gene3D" id="3.40.50.720">
    <property type="entry name" value="NAD(P)-binding Rossmann-like Domain"/>
    <property type="match status" value="1"/>
</dbReference>
<keyword evidence="4" id="KW-1185">Reference proteome</keyword>
<evidence type="ECO:0000313" key="3">
    <source>
        <dbReference type="EMBL" id="TQL74864.1"/>
    </source>
</evidence>
<organism evidence="3 4">
    <name type="scientific">Stackebrandtia endophytica</name>
    <dbReference type="NCBI Taxonomy" id="1496996"/>
    <lineage>
        <taxon>Bacteria</taxon>
        <taxon>Bacillati</taxon>
        <taxon>Actinomycetota</taxon>
        <taxon>Actinomycetes</taxon>
        <taxon>Glycomycetales</taxon>
        <taxon>Glycomycetaceae</taxon>
        <taxon>Stackebrandtia</taxon>
    </lineage>
</organism>
<dbReference type="RefSeq" id="WP_142034294.1">
    <property type="nucleotide sequence ID" value="NZ_JBHTGS010000002.1"/>
</dbReference>
<proteinExistence type="predicted"/>